<accession>A0A9X6XUA7</accession>
<dbReference type="EMBL" id="NVMX01000531">
    <property type="protein sequence ID" value="PDZ93710.1"/>
    <property type="molecule type" value="Genomic_DNA"/>
</dbReference>
<dbReference type="AlphaFoldDB" id="A0A9X6XUA7"/>
<gene>
    <name evidence="1" type="ORF">CON36_37785</name>
</gene>
<name>A0A9X6XUA7_BACCE</name>
<evidence type="ECO:0000313" key="1">
    <source>
        <dbReference type="EMBL" id="PDZ93710.1"/>
    </source>
</evidence>
<reference evidence="1 2" key="1">
    <citation type="submission" date="2017-09" db="EMBL/GenBank/DDBJ databases">
        <title>Large-scale bioinformatics analysis of Bacillus genomes uncovers conserved roles of natural products in bacterial physiology.</title>
        <authorList>
            <consortium name="Agbiome Team Llc"/>
            <person name="Bleich R.M."/>
            <person name="Grubbs K.J."/>
            <person name="Santa Maria K.C."/>
            <person name="Allen S.E."/>
            <person name="Farag S."/>
            <person name="Shank E.A."/>
            <person name="Bowers A."/>
        </authorList>
    </citation>
    <scope>NUCLEOTIDE SEQUENCE [LARGE SCALE GENOMIC DNA]</scope>
    <source>
        <strain evidence="1 2">AFS092789</strain>
    </source>
</reference>
<proteinExistence type="predicted"/>
<feature type="non-terminal residue" evidence="1">
    <location>
        <position position="1"/>
    </location>
</feature>
<organism evidence="1 2">
    <name type="scientific">Bacillus cereus</name>
    <dbReference type="NCBI Taxonomy" id="1396"/>
    <lineage>
        <taxon>Bacteria</taxon>
        <taxon>Bacillati</taxon>
        <taxon>Bacillota</taxon>
        <taxon>Bacilli</taxon>
        <taxon>Bacillales</taxon>
        <taxon>Bacillaceae</taxon>
        <taxon>Bacillus</taxon>
        <taxon>Bacillus cereus group</taxon>
    </lineage>
</organism>
<sequence length="80" mass="9475">VVYKDFNKDVHYIEETDLKDIKFTKYFAGVDWGYEHFGSIVVIGEDDEENLYLLEEHAKQHEEIDFWVGVAKDVKSRYGN</sequence>
<protein>
    <submittedName>
        <fullName evidence="1">PBSX family phage terminase large subunit</fullName>
    </submittedName>
</protein>
<evidence type="ECO:0000313" key="2">
    <source>
        <dbReference type="Proteomes" id="UP000219922"/>
    </source>
</evidence>
<comment type="caution">
    <text evidence="1">The sequence shown here is derived from an EMBL/GenBank/DDBJ whole genome shotgun (WGS) entry which is preliminary data.</text>
</comment>
<feature type="non-terminal residue" evidence="1">
    <location>
        <position position="80"/>
    </location>
</feature>
<dbReference type="Proteomes" id="UP000219922">
    <property type="component" value="Unassembled WGS sequence"/>
</dbReference>
<dbReference type="Gene3D" id="3.30.420.280">
    <property type="match status" value="1"/>
</dbReference>